<feature type="domain" description="TNase-like" evidence="5">
    <location>
        <begin position="25"/>
        <end position="147"/>
    </location>
</feature>
<proteinExistence type="predicted"/>
<accession>A0A3L9Z510</accession>
<dbReference type="SUPFAM" id="SSF50199">
    <property type="entry name" value="Staphylococcal nuclease"/>
    <property type="match status" value="1"/>
</dbReference>
<dbReference type="GO" id="GO:0016787">
    <property type="term" value="F:hydrolase activity"/>
    <property type="evidence" value="ECO:0007669"/>
    <property type="project" value="UniProtKB-KW"/>
</dbReference>
<dbReference type="EMBL" id="REFC01000011">
    <property type="protein sequence ID" value="RMA66559.1"/>
    <property type="molecule type" value="Genomic_DNA"/>
</dbReference>
<protein>
    <submittedName>
        <fullName evidence="6">Endonuclease YncB(Thermonuclease family)</fullName>
    </submittedName>
</protein>
<evidence type="ECO:0000313" key="7">
    <source>
        <dbReference type="Proteomes" id="UP000271339"/>
    </source>
</evidence>
<sequence length="170" mass="19577">MINFKSSTLLSLILLFLIGWNSYSQVLSGKVIAITDGDTFKLMTIDSIIHRIRIASIDCPEKKQAFSKRAKQFTSDAVFGKNIIVEVASTDRYGRLIAKVHYNDSLVLNEELLRNGLAWHFVKYSKDTLLQELEDHARNEKIGLWQDPSSIPPWEWRSKKKKSKKLRNNP</sequence>
<organism evidence="6 7">
    <name type="scientific">Ulvibacter antarcticus</name>
    <dbReference type="NCBI Taxonomy" id="442714"/>
    <lineage>
        <taxon>Bacteria</taxon>
        <taxon>Pseudomonadati</taxon>
        <taxon>Bacteroidota</taxon>
        <taxon>Flavobacteriia</taxon>
        <taxon>Flavobacteriales</taxon>
        <taxon>Flavobacteriaceae</taxon>
        <taxon>Ulvibacter</taxon>
    </lineage>
</organism>
<keyword evidence="1" id="KW-0540">Nuclease</keyword>
<evidence type="ECO:0000256" key="4">
    <source>
        <dbReference type="SAM" id="MobiDB-lite"/>
    </source>
</evidence>
<dbReference type="Proteomes" id="UP000271339">
    <property type="component" value="Unassembled WGS sequence"/>
</dbReference>
<feature type="region of interest" description="Disordered" evidence="4">
    <location>
        <begin position="144"/>
        <end position="170"/>
    </location>
</feature>
<dbReference type="RefSeq" id="WP_121906544.1">
    <property type="nucleotide sequence ID" value="NZ_REFC01000011.1"/>
</dbReference>
<reference evidence="6 7" key="1">
    <citation type="submission" date="2018-10" db="EMBL/GenBank/DDBJ databases">
        <title>Genomic Encyclopedia of Archaeal and Bacterial Type Strains, Phase II (KMG-II): from individual species to whole genera.</title>
        <authorList>
            <person name="Goeker M."/>
        </authorList>
    </citation>
    <scope>NUCLEOTIDE SEQUENCE [LARGE SCALE GENOMIC DNA]</scope>
    <source>
        <strain evidence="6 7">DSM 23424</strain>
    </source>
</reference>
<dbReference type="SMART" id="SM00318">
    <property type="entry name" value="SNc"/>
    <property type="match status" value="1"/>
</dbReference>
<keyword evidence="2 6" id="KW-0255">Endonuclease</keyword>
<feature type="compositionally biased region" description="Basic residues" evidence="4">
    <location>
        <begin position="158"/>
        <end position="170"/>
    </location>
</feature>
<comment type="caution">
    <text evidence="6">The sequence shown here is derived from an EMBL/GenBank/DDBJ whole genome shotgun (WGS) entry which is preliminary data.</text>
</comment>
<dbReference type="PANTHER" id="PTHR12302:SF3">
    <property type="entry name" value="SERINE_THREONINE-PROTEIN KINASE 31"/>
    <property type="match status" value="1"/>
</dbReference>
<dbReference type="GO" id="GO:0004519">
    <property type="term" value="F:endonuclease activity"/>
    <property type="evidence" value="ECO:0007669"/>
    <property type="project" value="UniProtKB-KW"/>
</dbReference>
<dbReference type="PROSITE" id="PS50830">
    <property type="entry name" value="TNASE_3"/>
    <property type="match status" value="1"/>
</dbReference>
<dbReference type="InterPro" id="IPR016071">
    <property type="entry name" value="Staphylococal_nuclease_OB-fold"/>
</dbReference>
<dbReference type="Gene3D" id="2.40.50.90">
    <property type="match status" value="1"/>
</dbReference>
<evidence type="ECO:0000256" key="2">
    <source>
        <dbReference type="ARBA" id="ARBA00022759"/>
    </source>
</evidence>
<keyword evidence="7" id="KW-1185">Reference proteome</keyword>
<gene>
    <name evidence="6" type="ORF">BXY75_0986</name>
</gene>
<dbReference type="OrthoDB" id="9805504at2"/>
<dbReference type="PANTHER" id="PTHR12302">
    <property type="entry name" value="EBNA2 BINDING PROTEIN P100"/>
    <property type="match status" value="1"/>
</dbReference>
<dbReference type="AlphaFoldDB" id="A0A3L9Z510"/>
<dbReference type="InterPro" id="IPR035437">
    <property type="entry name" value="SNase_OB-fold_sf"/>
</dbReference>
<dbReference type="Pfam" id="PF00565">
    <property type="entry name" value="SNase"/>
    <property type="match status" value="1"/>
</dbReference>
<evidence type="ECO:0000313" key="6">
    <source>
        <dbReference type="EMBL" id="RMA66559.1"/>
    </source>
</evidence>
<evidence type="ECO:0000256" key="3">
    <source>
        <dbReference type="ARBA" id="ARBA00022801"/>
    </source>
</evidence>
<keyword evidence="3" id="KW-0378">Hydrolase</keyword>
<name>A0A3L9Z510_9FLAO</name>
<evidence type="ECO:0000256" key="1">
    <source>
        <dbReference type="ARBA" id="ARBA00022722"/>
    </source>
</evidence>
<evidence type="ECO:0000259" key="5">
    <source>
        <dbReference type="PROSITE" id="PS50830"/>
    </source>
</evidence>